<gene>
    <name evidence="2" type="ORF">AN221_44705</name>
</gene>
<dbReference type="AlphaFoldDB" id="A0A1E7LFC0"/>
<dbReference type="RefSeq" id="WP_070205467.1">
    <property type="nucleotide sequence ID" value="NZ_LJGZ01000114.1"/>
</dbReference>
<evidence type="ECO:0000259" key="1">
    <source>
        <dbReference type="Pfam" id="PF04149"/>
    </source>
</evidence>
<dbReference type="PATRIC" id="fig|518642.7.peg.8828"/>
<protein>
    <recommendedName>
        <fullName evidence="1">DUF397 domain-containing protein</fullName>
    </recommendedName>
</protein>
<evidence type="ECO:0000313" key="3">
    <source>
        <dbReference type="Proteomes" id="UP000175971"/>
    </source>
</evidence>
<keyword evidence="3" id="KW-1185">Reference proteome</keyword>
<sequence length="65" mass="7222">MNSALEWQKSTFSSTQEQCVEITEHAGQILMRESDDPGTVAVTSREKFAAFIQGVKAGEFDHFAQ</sequence>
<dbReference type="OrthoDB" id="3402668at2"/>
<reference evidence="2 3" key="1">
    <citation type="journal article" date="2016" name="Front. Microbiol.">
        <title>Comparative Genomics Analysis of Streptomyces Species Reveals Their Adaptation to the Marine Environment and Their Diversity at the Genomic Level.</title>
        <authorList>
            <person name="Tian X."/>
            <person name="Zhang Z."/>
            <person name="Yang T."/>
            <person name="Chen M."/>
            <person name="Li J."/>
            <person name="Chen F."/>
            <person name="Yang J."/>
            <person name="Li W."/>
            <person name="Zhang B."/>
            <person name="Zhang Z."/>
            <person name="Wu J."/>
            <person name="Zhang C."/>
            <person name="Long L."/>
            <person name="Xiao J."/>
        </authorList>
    </citation>
    <scope>NUCLEOTIDE SEQUENCE [LARGE SCALE GENOMIC DNA]</scope>
    <source>
        <strain evidence="2 3">SCSIO M10372</strain>
    </source>
</reference>
<proteinExistence type="predicted"/>
<evidence type="ECO:0000313" key="2">
    <source>
        <dbReference type="EMBL" id="OEV14899.1"/>
    </source>
</evidence>
<organism evidence="2 3">
    <name type="scientific">Streptomyces nanshensis</name>
    <dbReference type="NCBI Taxonomy" id="518642"/>
    <lineage>
        <taxon>Bacteria</taxon>
        <taxon>Bacillati</taxon>
        <taxon>Actinomycetota</taxon>
        <taxon>Actinomycetes</taxon>
        <taxon>Kitasatosporales</taxon>
        <taxon>Streptomycetaceae</taxon>
        <taxon>Streptomyces</taxon>
    </lineage>
</organism>
<dbReference type="Proteomes" id="UP000175971">
    <property type="component" value="Unassembled WGS sequence"/>
</dbReference>
<comment type="caution">
    <text evidence="2">The sequence shown here is derived from an EMBL/GenBank/DDBJ whole genome shotgun (WGS) entry which is preliminary data.</text>
</comment>
<accession>A0A1E7LFC0</accession>
<dbReference type="EMBL" id="LJGZ01000114">
    <property type="protein sequence ID" value="OEV14899.1"/>
    <property type="molecule type" value="Genomic_DNA"/>
</dbReference>
<name>A0A1E7LFC0_9ACTN</name>
<feature type="domain" description="DUF397" evidence="1">
    <location>
        <begin position="5"/>
        <end position="56"/>
    </location>
</feature>
<dbReference type="InterPro" id="IPR007278">
    <property type="entry name" value="DUF397"/>
</dbReference>
<dbReference type="Pfam" id="PF04149">
    <property type="entry name" value="DUF397"/>
    <property type="match status" value="1"/>
</dbReference>